<dbReference type="Pfam" id="PF02170">
    <property type="entry name" value="PAZ"/>
    <property type="match status" value="1"/>
</dbReference>
<dbReference type="SUPFAM" id="SSF53098">
    <property type="entry name" value="Ribonuclease H-like"/>
    <property type="match status" value="1"/>
</dbReference>
<feature type="region of interest" description="Disordered" evidence="1">
    <location>
        <begin position="388"/>
        <end position="407"/>
    </location>
</feature>
<dbReference type="SMART" id="SM01163">
    <property type="entry name" value="DUF1785"/>
    <property type="match status" value="1"/>
</dbReference>
<dbReference type="InterPro" id="IPR003100">
    <property type="entry name" value="PAZ_dom"/>
</dbReference>
<proteinExistence type="predicted"/>
<sequence>MASGGRDRQFSLPTHPRVSGVDCGSERERVDGMAFNHGDGQGAIATPRTANNTNSPDPAILKLETEIEQHILKPATHSNARLPLRPAFGTKGTPITLLTNYMTLASNGTVIAYHYDVDFGRDLKTNRPIQGRERARFIQLLVAEHFLQHSPGIVSNFKSTVISNKPLNIDQQGYLVAFRTEEEDAPAVDAKRFRLHIQQKAAITVSDLVRYLTSTNVAGPLSSTHAILQTLNIIIGHNPKAASQITSVGSNSHFRKDLQGAETRDLTAGITAWRGYLLSVRAATGRLLVNVQVKHSPFYNEGPLQGLMQAFLKASSQNSHGLHQFLKGVCVNITHIARKNKAGQQIPSTKVIFGLAVQGDGKKLLHPPVVRKNGAGPQEVEIYLETTPTTSMIPPPSSTSGNTPRPTQTSAAGVYITLYDFFLQYYKMKLDPSLPVVNVGSQEHPMHLPAEVCQVIKGQPYKKNLSPQQTQHMIQFAVRPPQRNEQSIRMQGAHMLMLNQNLNRSHAAFNLSVDPSLIRVPGRILAPPKICYRNDREASLRDSKWNMRNVQFVESRPLTRWTWLIIATNDEAGPWQSEAAFQASRALKEFHAKLVEMGIRCAEPKQGFRITVNPRDLNNVDAEVGAVLQKFPISQAELVLVVLVTETPLVFRRVKYLCDVREGVSNVCVVAKRFAKESNHQYFANVALKLNLKLGGCNHKLAGRNQTAVEKKQKKLGIIELGNTMVVGLDVTHPSPASLPTAPSVVGIVASIDGHLAQWRAEIDIQERRKEMVLALAELIEGRLLKWKQHNEAKLPLNIIIYRDGVSEGQYQQVLEDELPRIQSACEKVYSAVKMAPPRLAIIIVGKRHNTRFYAPNPAAGGQVQNPKCGTVVDRGVTEARHWDFFMQAHTPLQGTARPAHYYVVYDDIFRGYQKHQESTADGSPFRSAADALEDLTHSMSYTFGRATTAVSICPPAYHADFVCDRARLYLSEFFDPSSTGSVSSGGRMRAPDSSMVRLHARTAETMFWI</sequence>
<dbReference type="CDD" id="cd04657">
    <property type="entry name" value="Piwi_ago-like"/>
    <property type="match status" value="1"/>
</dbReference>
<comment type="caution">
    <text evidence="3">The sequence shown here is derived from an EMBL/GenBank/DDBJ whole genome shotgun (WGS) entry which is preliminary data.</text>
</comment>
<dbReference type="InterPro" id="IPR014811">
    <property type="entry name" value="ArgoL1"/>
</dbReference>
<gene>
    <name evidence="3" type="ORF">A1O7_05258</name>
</gene>
<dbReference type="Pfam" id="PF16488">
    <property type="entry name" value="ArgoL2"/>
    <property type="match status" value="1"/>
</dbReference>
<dbReference type="OrthoDB" id="10252740at2759"/>
<evidence type="ECO:0000313" key="3">
    <source>
        <dbReference type="EMBL" id="EXJ61105.1"/>
    </source>
</evidence>
<dbReference type="InterPro" id="IPR003165">
    <property type="entry name" value="Piwi"/>
</dbReference>
<dbReference type="Pfam" id="PF08699">
    <property type="entry name" value="ArgoL1"/>
    <property type="match status" value="1"/>
</dbReference>
<name>W9W7Y6_9EURO</name>
<dbReference type="GO" id="GO:0003723">
    <property type="term" value="F:RNA binding"/>
    <property type="evidence" value="ECO:0007669"/>
    <property type="project" value="InterPro"/>
</dbReference>
<protein>
    <recommendedName>
        <fullName evidence="2">Piwi domain-containing protein</fullName>
    </recommendedName>
</protein>
<dbReference type="Proteomes" id="UP000019473">
    <property type="component" value="Unassembled WGS sequence"/>
</dbReference>
<feature type="region of interest" description="Disordered" evidence="1">
    <location>
        <begin position="1"/>
        <end position="24"/>
    </location>
</feature>
<dbReference type="EMBL" id="AMGW01000003">
    <property type="protein sequence ID" value="EXJ61105.1"/>
    <property type="molecule type" value="Genomic_DNA"/>
</dbReference>
<dbReference type="InterPro" id="IPR012337">
    <property type="entry name" value="RNaseH-like_sf"/>
</dbReference>
<dbReference type="VEuPathDB" id="FungiDB:A1O7_05258"/>
<dbReference type="PROSITE" id="PS50822">
    <property type="entry name" value="PIWI"/>
    <property type="match status" value="1"/>
</dbReference>
<reference evidence="3 4" key="1">
    <citation type="submission" date="2013-03" db="EMBL/GenBank/DDBJ databases">
        <title>The Genome Sequence of Cladophialophora yegresii CBS 114405.</title>
        <authorList>
            <consortium name="The Broad Institute Genomics Platform"/>
            <person name="Cuomo C."/>
            <person name="de Hoog S."/>
            <person name="Gorbushina A."/>
            <person name="Walker B."/>
            <person name="Young S.K."/>
            <person name="Zeng Q."/>
            <person name="Gargeya S."/>
            <person name="Fitzgerald M."/>
            <person name="Haas B."/>
            <person name="Abouelleil A."/>
            <person name="Allen A.W."/>
            <person name="Alvarado L."/>
            <person name="Arachchi H.M."/>
            <person name="Berlin A.M."/>
            <person name="Chapman S.B."/>
            <person name="Gainer-Dewar J."/>
            <person name="Goldberg J."/>
            <person name="Griggs A."/>
            <person name="Gujja S."/>
            <person name="Hansen M."/>
            <person name="Howarth C."/>
            <person name="Imamovic A."/>
            <person name="Ireland A."/>
            <person name="Larimer J."/>
            <person name="McCowan C."/>
            <person name="Murphy C."/>
            <person name="Pearson M."/>
            <person name="Poon T.W."/>
            <person name="Priest M."/>
            <person name="Roberts A."/>
            <person name="Saif S."/>
            <person name="Shea T."/>
            <person name="Sisk P."/>
            <person name="Sykes S."/>
            <person name="Wortman J."/>
            <person name="Nusbaum C."/>
            <person name="Birren B."/>
        </authorList>
    </citation>
    <scope>NUCLEOTIDE SEQUENCE [LARGE SCALE GENOMIC DNA]</scope>
    <source>
        <strain evidence="3 4">CBS 114405</strain>
    </source>
</reference>
<evidence type="ECO:0000259" key="2">
    <source>
        <dbReference type="PROSITE" id="PS50822"/>
    </source>
</evidence>
<evidence type="ECO:0000256" key="1">
    <source>
        <dbReference type="SAM" id="MobiDB-lite"/>
    </source>
</evidence>
<dbReference type="Pfam" id="PF16486">
    <property type="entry name" value="ArgoN"/>
    <property type="match status" value="1"/>
</dbReference>
<organism evidence="3 4">
    <name type="scientific">Cladophialophora yegresii CBS 114405</name>
    <dbReference type="NCBI Taxonomy" id="1182544"/>
    <lineage>
        <taxon>Eukaryota</taxon>
        <taxon>Fungi</taxon>
        <taxon>Dikarya</taxon>
        <taxon>Ascomycota</taxon>
        <taxon>Pezizomycotina</taxon>
        <taxon>Eurotiomycetes</taxon>
        <taxon>Chaetothyriomycetidae</taxon>
        <taxon>Chaetothyriales</taxon>
        <taxon>Herpotrichiellaceae</taxon>
        <taxon>Cladophialophora</taxon>
    </lineage>
</organism>
<dbReference type="InterPro" id="IPR045246">
    <property type="entry name" value="Piwi_ago-like"/>
</dbReference>
<dbReference type="Gene3D" id="3.40.50.2300">
    <property type="match status" value="1"/>
</dbReference>
<dbReference type="InterPro" id="IPR032474">
    <property type="entry name" value="Argonaute_N"/>
</dbReference>
<dbReference type="InterPro" id="IPR036085">
    <property type="entry name" value="PAZ_dom_sf"/>
</dbReference>
<dbReference type="InterPro" id="IPR032472">
    <property type="entry name" value="ArgoL2"/>
</dbReference>
<dbReference type="HOGENOM" id="CLU_004544_4_1_1"/>
<dbReference type="InterPro" id="IPR036397">
    <property type="entry name" value="RNaseH_sf"/>
</dbReference>
<dbReference type="PANTHER" id="PTHR22891">
    <property type="entry name" value="EUKARYOTIC TRANSLATION INITIATION FACTOR 2C"/>
    <property type="match status" value="1"/>
</dbReference>
<dbReference type="Gene3D" id="2.170.260.10">
    <property type="entry name" value="paz domain"/>
    <property type="match status" value="1"/>
</dbReference>
<dbReference type="Pfam" id="PF02171">
    <property type="entry name" value="Piwi"/>
    <property type="match status" value="1"/>
</dbReference>
<dbReference type="Gene3D" id="3.30.420.10">
    <property type="entry name" value="Ribonuclease H-like superfamily/Ribonuclease H"/>
    <property type="match status" value="1"/>
</dbReference>
<accession>W9W7Y6</accession>
<keyword evidence="4" id="KW-1185">Reference proteome</keyword>
<evidence type="ECO:0000313" key="4">
    <source>
        <dbReference type="Proteomes" id="UP000019473"/>
    </source>
</evidence>
<dbReference type="eggNOG" id="KOG1041">
    <property type="taxonomic scope" value="Eukaryota"/>
</dbReference>
<dbReference type="SMART" id="SM00950">
    <property type="entry name" value="Piwi"/>
    <property type="match status" value="1"/>
</dbReference>
<dbReference type="STRING" id="1182544.W9W7Y6"/>
<dbReference type="AlphaFoldDB" id="W9W7Y6"/>
<dbReference type="GeneID" id="19179843"/>
<feature type="domain" description="Piwi" evidence="2">
    <location>
        <begin position="638"/>
        <end position="972"/>
    </location>
</feature>
<dbReference type="SUPFAM" id="SSF101690">
    <property type="entry name" value="PAZ domain"/>
    <property type="match status" value="1"/>
</dbReference>
<dbReference type="CDD" id="cd02846">
    <property type="entry name" value="PAZ_argonaute_like"/>
    <property type="match status" value="1"/>
</dbReference>
<dbReference type="RefSeq" id="XP_007757458.1">
    <property type="nucleotide sequence ID" value="XM_007759268.1"/>
</dbReference>